<proteinExistence type="predicted"/>
<dbReference type="Proteomes" id="UP000198724">
    <property type="component" value="Unassembled WGS sequence"/>
</dbReference>
<evidence type="ECO:0000313" key="3">
    <source>
        <dbReference type="EMBL" id="SFG93825.1"/>
    </source>
</evidence>
<dbReference type="SUPFAM" id="SSF74853">
    <property type="entry name" value="Lamin A/C globular tail domain"/>
    <property type="match status" value="1"/>
</dbReference>
<feature type="domain" description="LTD" evidence="2">
    <location>
        <begin position="623"/>
        <end position="750"/>
    </location>
</feature>
<dbReference type="Gene3D" id="2.60.40.1220">
    <property type="match status" value="2"/>
</dbReference>
<gene>
    <name evidence="3" type="ORF">SAMN05421739_104417</name>
</gene>
<sequence length="908" mass="99865">MKQTLPQSFAQKINSLIAAFASKSFRYASISSRKFLRHTYLESIKPAYKSDLAGVFILLLLPFLAAAQLQETFSDGNFTHNPTWSGDAGSFTINPQNQLQSAGPAVTGTILQLTTPSQAAVGTTWEFWANLRLATSASNYTDVYLISDKQDLKAPDVNGYFVRIGNTADEVSLYRKDAGKAAVMLINGQDKTVATSNNVVRVRVTRSIHHEWELSIDVSGTGQSYMSQGTATDATHKRSLYFGVLLRYTSANSQRFYFDDFSITDTQPPVLEELQTVNPQELILRFNEPLQPEQAQRITNYTLNGSINPIVAEFTGEATVRLVFGQSFSTGTNELRINNLQDLYGNSLATPILSSFSFIPPAVLPGYNELLITEIMADENPAVGLPAQEYIELYNPTSKVLRLQGIRYSDATSTAILPDVQLLPKEYAVVVPNSQVQQFSQFGKVIGISNFPSLNNSGELLQLRQPNGSLIYAVNYADTWYKDNAKREGGWSLEMIDVTNPCAGIENWTASTDPRGGTPAQPNAAATFNPDNTPPILLDAITTSPDRVILRFNERLDSTQAASITHYSISPSINIASVQVQGPLFTEVILILASPLQERQLYTLTAQSITDCAGNRSQPLTATFALPSAPAPGDVVINEILFNPRPGGVDFVELVNRSDKYINLKGWQLANVSNDSVSNLRSITAAPYVLAPGQYVVLTSNPENITANYPASREETLLRMSSLPSYPDDAGTVVVVQSDGKVADRFSYEERMHFELLDDVNGISLERVRLEGPSTASNFHSAATTVFATPGYKNSQSQVGVQAQRVFEISPKVFSPDGDGYEDFATINYRTDKTGLVANITVFDAQGREIRKLVRNELLEANGFFRWDGLREDGAKANIGYYIFYIELFGLNGEKSEFREKVVVGGRF</sequence>
<dbReference type="RefSeq" id="WP_092102644.1">
    <property type="nucleotide sequence ID" value="NZ_FOOT01000004.1"/>
</dbReference>
<dbReference type="PROSITE" id="PS51841">
    <property type="entry name" value="LTD"/>
    <property type="match status" value="1"/>
</dbReference>
<dbReference type="InterPro" id="IPR036415">
    <property type="entry name" value="Lamin_tail_dom_sf"/>
</dbReference>
<organism evidence="3 4">
    <name type="scientific">Pontibacter chinhatensis</name>
    <dbReference type="NCBI Taxonomy" id="1436961"/>
    <lineage>
        <taxon>Bacteria</taxon>
        <taxon>Pseudomonadati</taxon>
        <taxon>Bacteroidota</taxon>
        <taxon>Cytophagia</taxon>
        <taxon>Cytophagales</taxon>
        <taxon>Hymenobacteraceae</taxon>
        <taxon>Pontibacter</taxon>
    </lineage>
</organism>
<evidence type="ECO:0000259" key="2">
    <source>
        <dbReference type="PROSITE" id="PS51841"/>
    </source>
</evidence>
<keyword evidence="1" id="KW-0732">Signal</keyword>
<dbReference type="EMBL" id="FOOT01000004">
    <property type="protein sequence ID" value="SFG93825.1"/>
    <property type="molecule type" value="Genomic_DNA"/>
</dbReference>
<evidence type="ECO:0000256" key="1">
    <source>
        <dbReference type="ARBA" id="ARBA00022729"/>
    </source>
</evidence>
<evidence type="ECO:0000313" key="4">
    <source>
        <dbReference type="Proteomes" id="UP000198724"/>
    </source>
</evidence>
<protein>
    <submittedName>
        <fullName evidence="3">Lamin Tail Domain</fullName>
    </submittedName>
</protein>
<dbReference type="OrthoDB" id="9758406at2"/>
<dbReference type="Gene3D" id="2.60.40.4070">
    <property type="match status" value="1"/>
</dbReference>
<dbReference type="InterPro" id="IPR014755">
    <property type="entry name" value="Cu-Rt/internalin_Ig-like"/>
</dbReference>
<accession>A0A1I2VXC3</accession>
<dbReference type="STRING" id="1436961.SAMN05421739_104417"/>
<reference evidence="4" key="1">
    <citation type="submission" date="2016-10" db="EMBL/GenBank/DDBJ databases">
        <authorList>
            <person name="Varghese N."/>
            <person name="Submissions S."/>
        </authorList>
    </citation>
    <scope>NUCLEOTIDE SEQUENCE [LARGE SCALE GENOMIC DNA]</scope>
    <source>
        <strain evidence="4">LP51</strain>
    </source>
</reference>
<keyword evidence="4" id="KW-1185">Reference proteome</keyword>
<dbReference type="AlphaFoldDB" id="A0A1I2VXC3"/>
<dbReference type="InterPro" id="IPR001322">
    <property type="entry name" value="Lamin_tail_dom"/>
</dbReference>
<dbReference type="Pfam" id="PF00932">
    <property type="entry name" value="LTD"/>
    <property type="match status" value="2"/>
</dbReference>
<name>A0A1I2VXC3_9BACT</name>
<dbReference type="Gene3D" id="2.60.40.1260">
    <property type="entry name" value="Lamin Tail domain"/>
    <property type="match status" value="1"/>
</dbReference>